<evidence type="ECO:0008006" key="8">
    <source>
        <dbReference type="Google" id="ProtNLM"/>
    </source>
</evidence>
<dbReference type="AlphaFoldDB" id="A0A644UQX0"/>
<accession>A0A644UQX0</accession>
<evidence type="ECO:0000256" key="2">
    <source>
        <dbReference type="ARBA" id="ARBA00009773"/>
    </source>
</evidence>
<comment type="caution">
    <text evidence="7">The sequence shown here is derived from an EMBL/GenBank/DDBJ whole genome shotgun (WGS) entry which is preliminary data.</text>
</comment>
<keyword evidence="5 6" id="KW-0472">Membrane</keyword>
<feature type="transmembrane region" description="Helical" evidence="6">
    <location>
        <begin position="338"/>
        <end position="362"/>
    </location>
</feature>
<dbReference type="PANTHER" id="PTHR21716:SF4">
    <property type="entry name" value="TRANSMEMBRANE PROTEIN 245"/>
    <property type="match status" value="1"/>
</dbReference>
<dbReference type="InterPro" id="IPR002549">
    <property type="entry name" value="AI-2E-like"/>
</dbReference>
<dbReference type="PANTHER" id="PTHR21716">
    <property type="entry name" value="TRANSMEMBRANE PROTEIN"/>
    <property type="match status" value="1"/>
</dbReference>
<sequence>MARSGLSAQPQGGGARLTKTFRSGRSAVMAHWHMTYGCQPRPARAYLYLYASWQTPPAFATLARSNVPALVKKPRPHNPRPTMTLTLPRLLYLLAALALYMLLWHNPVTIFMAACLSCLSLPLYRTLQMKGRMWRKRLEKTRSGPRWRKFRLSLSSSLPLYAYITTLLSSILVPIAMFALLVTPQAAAGFARLRELQANNFQLPPEWVANIQQWRLNLAEYPRAEKMVSDFLQKLDAFFGDAMSLLLSRSMDFLGGTMTVLWTSFLFFTLTVIFTTYARHIRKISGRIFHIPQTMLCRFTAAIHRALRGILLGVVLVAAAQGILCGIAFAFAGVRQPAFWGLLATLVAPIPAIGTAIVWVPLCLSLWFTGNSMAAVGLALWGVVVVAGVDNILRPLFLQQGIKAPFFVLIIAILCGLASFGPVGLIVGPVLLAFAIQAVEEGNRTYRHDG</sequence>
<evidence type="ECO:0000256" key="3">
    <source>
        <dbReference type="ARBA" id="ARBA00022692"/>
    </source>
</evidence>
<comment type="subcellular location">
    <subcellularLocation>
        <location evidence="1">Membrane</location>
        <topology evidence="1">Multi-pass membrane protein</topology>
    </subcellularLocation>
</comment>
<evidence type="ECO:0000256" key="4">
    <source>
        <dbReference type="ARBA" id="ARBA00022989"/>
    </source>
</evidence>
<feature type="transmembrane region" description="Helical" evidence="6">
    <location>
        <begin position="253"/>
        <end position="278"/>
    </location>
</feature>
<comment type="similarity">
    <text evidence="2">Belongs to the autoinducer-2 exporter (AI-2E) (TC 2.A.86) family.</text>
</comment>
<feature type="transmembrane region" description="Helical" evidence="6">
    <location>
        <begin position="82"/>
        <end position="102"/>
    </location>
</feature>
<gene>
    <name evidence="7" type="ORF">SDC9_27318</name>
</gene>
<evidence type="ECO:0000256" key="5">
    <source>
        <dbReference type="ARBA" id="ARBA00023136"/>
    </source>
</evidence>
<feature type="transmembrane region" description="Helical" evidence="6">
    <location>
        <begin position="158"/>
        <end position="182"/>
    </location>
</feature>
<dbReference type="GO" id="GO:0016020">
    <property type="term" value="C:membrane"/>
    <property type="evidence" value="ECO:0007669"/>
    <property type="project" value="UniProtKB-SubCell"/>
</dbReference>
<evidence type="ECO:0000313" key="7">
    <source>
        <dbReference type="EMBL" id="MPL81399.1"/>
    </source>
</evidence>
<feature type="transmembrane region" description="Helical" evidence="6">
    <location>
        <begin position="310"/>
        <end position="332"/>
    </location>
</feature>
<organism evidence="7">
    <name type="scientific">bioreactor metagenome</name>
    <dbReference type="NCBI Taxonomy" id="1076179"/>
    <lineage>
        <taxon>unclassified sequences</taxon>
        <taxon>metagenomes</taxon>
        <taxon>ecological metagenomes</taxon>
    </lineage>
</organism>
<protein>
    <recommendedName>
        <fullName evidence="8">Transport protein YdiK</fullName>
    </recommendedName>
</protein>
<keyword evidence="4 6" id="KW-1133">Transmembrane helix</keyword>
<keyword evidence="3 6" id="KW-0812">Transmembrane</keyword>
<evidence type="ECO:0000256" key="6">
    <source>
        <dbReference type="SAM" id="Phobius"/>
    </source>
</evidence>
<proteinExistence type="inferred from homology"/>
<dbReference type="Pfam" id="PF01594">
    <property type="entry name" value="AI-2E_transport"/>
    <property type="match status" value="1"/>
</dbReference>
<name>A0A644UQX0_9ZZZZ</name>
<feature type="transmembrane region" description="Helical" evidence="6">
    <location>
        <begin position="108"/>
        <end position="127"/>
    </location>
</feature>
<feature type="transmembrane region" description="Helical" evidence="6">
    <location>
        <begin position="374"/>
        <end position="393"/>
    </location>
</feature>
<dbReference type="EMBL" id="VSSQ01000149">
    <property type="protein sequence ID" value="MPL81399.1"/>
    <property type="molecule type" value="Genomic_DNA"/>
</dbReference>
<evidence type="ECO:0000256" key="1">
    <source>
        <dbReference type="ARBA" id="ARBA00004141"/>
    </source>
</evidence>
<reference evidence="7" key="1">
    <citation type="submission" date="2019-08" db="EMBL/GenBank/DDBJ databases">
        <authorList>
            <person name="Kucharzyk K."/>
            <person name="Murdoch R.W."/>
            <person name="Higgins S."/>
            <person name="Loffler F."/>
        </authorList>
    </citation>
    <scope>NUCLEOTIDE SEQUENCE</scope>
</reference>
<feature type="transmembrane region" description="Helical" evidence="6">
    <location>
        <begin position="405"/>
        <end position="436"/>
    </location>
</feature>